<proteinExistence type="predicted"/>
<dbReference type="RefSeq" id="WP_038152929.1">
    <property type="nucleotide sequence ID" value="NZ_JRNT01000026.1"/>
</dbReference>
<gene>
    <name evidence="2" type="ORF">HMPREF0872_06815</name>
</gene>
<feature type="region of interest" description="Disordered" evidence="1">
    <location>
        <begin position="1"/>
        <end position="45"/>
    </location>
</feature>
<evidence type="ECO:0000313" key="2">
    <source>
        <dbReference type="EMBL" id="KGF46842.1"/>
    </source>
</evidence>
<organism evidence="2 3">
    <name type="scientific">Veillonella montpellierensis DNF00314</name>
    <dbReference type="NCBI Taxonomy" id="1401067"/>
    <lineage>
        <taxon>Bacteria</taxon>
        <taxon>Bacillati</taxon>
        <taxon>Bacillota</taxon>
        <taxon>Negativicutes</taxon>
        <taxon>Veillonellales</taxon>
        <taxon>Veillonellaceae</taxon>
        <taxon>Veillonella</taxon>
    </lineage>
</organism>
<name>A0A096BVV0_9FIRM</name>
<feature type="compositionally biased region" description="Gly residues" evidence="1">
    <location>
        <begin position="1"/>
        <end position="11"/>
    </location>
</feature>
<sequence length="68" mass="6932">MSRGLFGGGRPDPGAIKIPDPTPTATADSGQTGDTMAVGQKKKKRGFESTISNTILGGVGQDTKRTLG</sequence>
<reference evidence="2 3" key="1">
    <citation type="submission" date="2014-07" db="EMBL/GenBank/DDBJ databases">
        <authorList>
            <person name="McCorrison J."/>
            <person name="Sanka R."/>
            <person name="Torralba M."/>
            <person name="Gillis M."/>
            <person name="Haft D.H."/>
            <person name="Methe B."/>
            <person name="Sutton G."/>
            <person name="Nelson K.E."/>
        </authorList>
    </citation>
    <scope>NUCLEOTIDE SEQUENCE [LARGE SCALE GENOMIC DNA]</scope>
    <source>
        <strain evidence="2 3">DNF00314</strain>
    </source>
</reference>
<protein>
    <submittedName>
        <fullName evidence="2">Uncharacterized protein</fullName>
    </submittedName>
</protein>
<dbReference type="AlphaFoldDB" id="A0A096BVV0"/>
<accession>A0A096BVV0</accession>
<feature type="compositionally biased region" description="Polar residues" evidence="1">
    <location>
        <begin position="23"/>
        <end position="34"/>
    </location>
</feature>
<comment type="caution">
    <text evidence="2">The sequence shown here is derived from an EMBL/GenBank/DDBJ whole genome shotgun (WGS) entry which is preliminary data.</text>
</comment>
<dbReference type="Proteomes" id="UP000029628">
    <property type="component" value="Unassembled WGS sequence"/>
</dbReference>
<keyword evidence="3" id="KW-1185">Reference proteome</keyword>
<evidence type="ECO:0000313" key="3">
    <source>
        <dbReference type="Proteomes" id="UP000029628"/>
    </source>
</evidence>
<evidence type="ECO:0000256" key="1">
    <source>
        <dbReference type="SAM" id="MobiDB-lite"/>
    </source>
</evidence>
<dbReference type="EMBL" id="JRNT01000026">
    <property type="protein sequence ID" value="KGF46842.1"/>
    <property type="molecule type" value="Genomic_DNA"/>
</dbReference>